<sequence>MVPYFSSGSDHCLLRAKVRFSRKVEQKICQRVEEKEKSYMTTTTTCFSQEIGHQESAKEEKSTEAGADCTTFRASGLAIAEQLYKKIFGSTGKKYRKNLLDYRVPLTALLDEDGTRISSQQKMITIFYINVFRSSLVSNPVPTGEIPLHSTC</sequence>
<evidence type="ECO:0000313" key="2">
    <source>
        <dbReference type="Proteomes" id="UP000270094"/>
    </source>
</evidence>
<keyword evidence="2" id="KW-1185">Reference proteome</keyword>
<organism evidence="1 2">
    <name type="scientific">Strongylus vulgaris</name>
    <name type="common">Blood worm</name>
    <dbReference type="NCBI Taxonomy" id="40348"/>
    <lineage>
        <taxon>Eukaryota</taxon>
        <taxon>Metazoa</taxon>
        <taxon>Ecdysozoa</taxon>
        <taxon>Nematoda</taxon>
        <taxon>Chromadorea</taxon>
        <taxon>Rhabditida</taxon>
        <taxon>Rhabditina</taxon>
        <taxon>Rhabditomorpha</taxon>
        <taxon>Strongyloidea</taxon>
        <taxon>Strongylidae</taxon>
        <taxon>Strongylus</taxon>
    </lineage>
</organism>
<gene>
    <name evidence="1" type="ORF">SVUK_LOCUS175</name>
</gene>
<proteinExistence type="predicted"/>
<dbReference type="EMBL" id="UYYB01000246">
    <property type="protein sequence ID" value="VDM65177.1"/>
    <property type="molecule type" value="Genomic_DNA"/>
</dbReference>
<evidence type="ECO:0000313" key="1">
    <source>
        <dbReference type="EMBL" id="VDM65177.1"/>
    </source>
</evidence>
<name>A0A3P7IKW6_STRVU</name>
<protein>
    <submittedName>
        <fullName evidence="1">Uncharacterized protein</fullName>
    </submittedName>
</protein>
<dbReference type="Proteomes" id="UP000270094">
    <property type="component" value="Unassembled WGS sequence"/>
</dbReference>
<dbReference type="AlphaFoldDB" id="A0A3P7IKW6"/>
<reference evidence="1 2" key="1">
    <citation type="submission" date="2018-11" db="EMBL/GenBank/DDBJ databases">
        <authorList>
            <consortium name="Pathogen Informatics"/>
        </authorList>
    </citation>
    <scope>NUCLEOTIDE SEQUENCE [LARGE SCALE GENOMIC DNA]</scope>
</reference>
<accession>A0A3P7IKW6</accession>